<name>A0A075CZQ6_9BETA</name>
<reference evidence="1 2" key="1">
    <citation type="submission" date="2013-11" db="EMBL/GenBank/DDBJ databases">
        <title>Genome sequence of elephant endotheliotropic herpesvirus 5.</title>
        <authorList>
            <person name="Wilkie G.S."/>
            <person name="Davison A.J."/>
            <person name="Denk D."/>
            <person name="Kerr K."/>
            <person name="Redrobe S."/>
            <person name="Steinbach F."/>
            <person name="Dastjerdi A."/>
        </authorList>
    </citation>
    <scope>NUCLEOTIDE SEQUENCE [LARGE SCALE GENOMIC DNA]</scope>
    <source>
        <strain evidence="1 2">Vijay</strain>
    </source>
</reference>
<proteinExistence type="predicted"/>
<evidence type="ECO:0000313" key="1">
    <source>
        <dbReference type="EMBL" id="AHC02769.1"/>
    </source>
</evidence>
<dbReference type="KEGG" id="vg:20098536"/>
<gene>
    <name evidence="1" type="primary">U75</name>
</gene>
<dbReference type="EMBL" id="KF921519">
    <property type="protein sequence ID" value="AHC02769.1"/>
    <property type="molecule type" value="Genomic_DNA"/>
</dbReference>
<dbReference type="OrthoDB" id="14822at10239"/>
<protein>
    <submittedName>
        <fullName evidence="1">Tegument protein UL7</fullName>
    </submittedName>
</protein>
<organism evidence="1 2">
    <name type="scientific">Elephant endotheliotropic herpesvirus 5</name>
    <dbReference type="NCBI Taxonomy" id="768738"/>
    <lineage>
        <taxon>Viruses</taxon>
        <taxon>Duplodnaviria</taxon>
        <taxon>Heunggongvirae</taxon>
        <taxon>Peploviricota</taxon>
        <taxon>Herviviricetes</taxon>
        <taxon>Herpesvirales</taxon>
        <taxon>Orthoherpesviridae</taxon>
        <taxon>Betaherpesvirinae</taxon>
        <taxon>Proboscivirus</taxon>
    </lineage>
</organism>
<dbReference type="GeneID" id="20098536"/>
<keyword evidence="2" id="KW-1185">Reference proteome</keyword>
<accession>A0A075CZQ6</accession>
<dbReference type="RefSeq" id="YP_009051976.1">
    <property type="nucleotide sequence ID" value="NC_024696.1"/>
</dbReference>
<sequence>MIILRHAMMIDTSSNTVRDICVDGIENGDSEILFTVGHLKLGIQEVYEQYLECQTGLFYVLPVELKEDWVTYYHMTGLDIKNRSILWQPNMLELKYVLCLYVLEHKILSREVVEFLLNKVKSESTGKDGTLELLIQSIRVLCYLYLYMFFGDPLPKPLATRFKNYQLYKQSDVAPMLRRLLFGKGPQKHKLHTDDFLYTVLYNIKLTDFILKNMKSLRKPGFRIALVKEK</sequence>
<evidence type="ECO:0000313" key="2">
    <source>
        <dbReference type="Proteomes" id="UP000152474"/>
    </source>
</evidence>
<dbReference type="Proteomes" id="UP000152474">
    <property type="component" value="Segment"/>
</dbReference>